<name>A0AAD9PD56_RIDPI</name>
<keyword evidence="5" id="KW-1185">Reference proteome</keyword>
<dbReference type="PANTHER" id="PTHR43272">
    <property type="entry name" value="LONG-CHAIN-FATTY-ACID--COA LIGASE"/>
    <property type="match status" value="1"/>
</dbReference>
<evidence type="ECO:0000256" key="2">
    <source>
        <dbReference type="ARBA" id="ARBA00022741"/>
    </source>
</evidence>
<accession>A0AAD9PD56</accession>
<evidence type="ECO:0000256" key="1">
    <source>
        <dbReference type="ARBA" id="ARBA00022598"/>
    </source>
</evidence>
<comment type="caution">
    <text evidence="4">The sequence shown here is derived from an EMBL/GenBank/DDBJ whole genome shotgun (WGS) entry which is preliminary data.</text>
</comment>
<keyword evidence="2" id="KW-0547">Nucleotide-binding</keyword>
<keyword evidence="3" id="KW-0067">ATP-binding</keyword>
<dbReference type="GO" id="GO:0004467">
    <property type="term" value="F:long-chain fatty acid-CoA ligase activity"/>
    <property type="evidence" value="ECO:0007669"/>
    <property type="project" value="TreeGrafter"/>
</dbReference>
<dbReference type="GO" id="GO:0005524">
    <property type="term" value="F:ATP binding"/>
    <property type="evidence" value="ECO:0007669"/>
    <property type="project" value="UniProtKB-KW"/>
</dbReference>
<dbReference type="EMBL" id="JAODUO010000026">
    <property type="protein sequence ID" value="KAK2192644.1"/>
    <property type="molecule type" value="Genomic_DNA"/>
</dbReference>
<evidence type="ECO:0000256" key="3">
    <source>
        <dbReference type="ARBA" id="ARBA00022840"/>
    </source>
</evidence>
<dbReference type="AlphaFoldDB" id="A0AAD9PD56"/>
<dbReference type="Proteomes" id="UP001209878">
    <property type="component" value="Unassembled WGS sequence"/>
</dbReference>
<dbReference type="GO" id="GO:0005783">
    <property type="term" value="C:endoplasmic reticulum"/>
    <property type="evidence" value="ECO:0007669"/>
    <property type="project" value="TreeGrafter"/>
</dbReference>
<reference evidence="4" key="1">
    <citation type="journal article" date="2023" name="Mol. Biol. Evol.">
        <title>Third-Generation Sequencing Reveals the Adaptive Role of the Epigenome in Three Deep-Sea Polychaetes.</title>
        <authorList>
            <person name="Perez M."/>
            <person name="Aroh O."/>
            <person name="Sun Y."/>
            <person name="Lan Y."/>
            <person name="Juniper S.K."/>
            <person name="Young C.R."/>
            <person name="Angers B."/>
            <person name="Qian P.Y."/>
        </authorList>
    </citation>
    <scope>NUCLEOTIDE SEQUENCE</scope>
    <source>
        <strain evidence="4">R07B-5</strain>
    </source>
</reference>
<evidence type="ECO:0000313" key="4">
    <source>
        <dbReference type="EMBL" id="KAK2192644.1"/>
    </source>
</evidence>
<dbReference type="GO" id="GO:0016020">
    <property type="term" value="C:membrane"/>
    <property type="evidence" value="ECO:0007669"/>
    <property type="project" value="TreeGrafter"/>
</dbReference>
<evidence type="ECO:0000313" key="5">
    <source>
        <dbReference type="Proteomes" id="UP001209878"/>
    </source>
</evidence>
<dbReference type="PANTHER" id="PTHR43272:SF33">
    <property type="entry name" value="AMP-BINDING DOMAIN-CONTAINING PROTEIN-RELATED"/>
    <property type="match status" value="1"/>
</dbReference>
<sequence length="114" mass="12663">MVYGSSLEATLVGIVVPDPDELCCWVKKTLNIDGTSVGQLSALSEVKQAILEELWTVGKKAGLNSFEQVKDILVTTEMFSIENGQMTPTQKIKRENITAHYAQEINEMYLQLAK</sequence>
<protein>
    <submittedName>
        <fullName evidence="4">Uncharacterized protein</fullName>
    </submittedName>
</protein>
<gene>
    <name evidence="4" type="ORF">NP493_27g05008</name>
</gene>
<proteinExistence type="predicted"/>
<organism evidence="4 5">
    <name type="scientific">Ridgeia piscesae</name>
    <name type="common">Tubeworm</name>
    <dbReference type="NCBI Taxonomy" id="27915"/>
    <lineage>
        <taxon>Eukaryota</taxon>
        <taxon>Metazoa</taxon>
        <taxon>Spiralia</taxon>
        <taxon>Lophotrochozoa</taxon>
        <taxon>Annelida</taxon>
        <taxon>Polychaeta</taxon>
        <taxon>Sedentaria</taxon>
        <taxon>Canalipalpata</taxon>
        <taxon>Sabellida</taxon>
        <taxon>Siboglinidae</taxon>
        <taxon>Ridgeia</taxon>
    </lineage>
</organism>
<keyword evidence="1" id="KW-0436">Ligase</keyword>